<dbReference type="Proteomes" id="UP001142175">
    <property type="component" value="Unassembled WGS sequence"/>
</dbReference>
<gene>
    <name evidence="1" type="ORF">NU887_13535</name>
</gene>
<evidence type="ECO:0000313" key="1">
    <source>
        <dbReference type="EMBL" id="MCR9016062.1"/>
    </source>
</evidence>
<proteinExistence type="predicted"/>
<dbReference type="AlphaFoldDB" id="A0A9X2P9U5"/>
<dbReference type="PROSITE" id="PS51257">
    <property type="entry name" value="PROKAR_LIPOPROTEIN"/>
    <property type="match status" value="1"/>
</dbReference>
<dbReference type="EMBL" id="JANSUY010000012">
    <property type="protein sequence ID" value="MCR9016062.1"/>
    <property type="molecule type" value="Genomic_DNA"/>
</dbReference>
<comment type="caution">
    <text evidence="1">The sequence shown here is derived from an EMBL/GenBank/DDBJ whole genome shotgun (WGS) entry which is preliminary data.</text>
</comment>
<reference evidence="1" key="1">
    <citation type="submission" date="2022-08" db="EMBL/GenBank/DDBJ databases">
        <authorList>
            <person name="Zhang D."/>
        </authorList>
    </citation>
    <scope>NUCLEOTIDE SEQUENCE</scope>
    <source>
        <strain evidence="1">XJ19-11</strain>
    </source>
</reference>
<protein>
    <submittedName>
        <fullName evidence="1">DUF4221 domain-containing protein</fullName>
    </submittedName>
</protein>
<evidence type="ECO:0000313" key="2">
    <source>
        <dbReference type="Proteomes" id="UP001142175"/>
    </source>
</evidence>
<sequence>MKFFRLICYFWIMFKSPFSQILVFLLSITLFSCGEKASDEIYVGKIEELVAGDLLVKKDSLTKNIEVKQVIHHQGIDFIISLADRERTIQYYSIQTGEKVKEIKLPFDGPDSFKGYIGLLIAEGMDSLTIVNMDGWFYDYYQGNRIKEEHIDSKLEFPNTYYSSMYHGRRNNFTKVSESQYQISVVPLVAPSSNFSGKTKAFDKIEEWIIIFDSKENKAAVQNLTFPFGYRSDFVEDHLSYPPIVEIMDSKNYVLFPYSDSVFVMSDFKIVDRKKLDSGVEFNFIGGENIVRGEYGYVELKKEASSHLDFLYDKYRNVFIRISKINESGAGETTRERTKHHLLSIYDADLNPISEYTFDFGPGSKLENYFIASDGFYLNKPDQVSEDQYEFYRLDLSKIKKP</sequence>
<name>A0A9X2P9U5_9BACT</name>
<organism evidence="1 2">
    <name type="scientific">Aquiflexum gelatinilyticum</name>
    <dbReference type="NCBI Taxonomy" id="2961943"/>
    <lineage>
        <taxon>Bacteria</taxon>
        <taxon>Pseudomonadati</taxon>
        <taxon>Bacteroidota</taxon>
        <taxon>Cytophagia</taxon>
        <taxon>Cytophagales</taxon>
        <taxon>Cyclobacteriaceae</taxon>
        <taxon>Aquiflexum</taxon>
    </lineage>
</organism>
<keyword evidence="2" id="KW-1185">Reference proteome</keyword>
<accession>A0A9X2P9U5</accession>